<evidence type="ECO:0000313" key="2">
    <source>
        <dbReference type="Proteomes" id="UP000053268"/>
    </source>
</evidence>
<dbReference type="EMBL" id="KQ459597">
    <property type="protein sequence ID" value="KPI94964.1"/>
    <property type="molecule type" value="Genomic_DNA"/>
</dbReference>
<keyword evidence="2" id="KW-1185">Reference proteome</keyword>
<protein>
    <submittedName>
        <fullName evidence="1">Uncharacterized protein</fullName>
    </submittedName>
</protein>
<name>A0A194PQE9_PAPXU</name>
<evidence type="ECO:0000313" key="1">
    <source>
        <dbReference type="EMBL" id="KPI94964.1"/>
    </source>
</evidence>
<gene>
    <name evidence="1" type="ORF">RR46_11968</name>
</gene>
<sequence>MSVFRLLATSELVSTTGRVRLAPLPDCSYSPLSPTTTRATIWLFYMILTSKRICRLFGIIEIKFSKREREQRYSRNTGIRAHDVDYQNESKKRTHLVLPKFIDSGRARAE</sequence>
<dbReference type="Proteomes" id="UP000053268">
    <property type="component" value="Unassembled WGS sequence"/>
</dbReference>
<accession>A0A194PQE9</accession>
<organism evidence="1 2">
    <name type="scientific">Papilio xuthus</name>
    <name type="common">Asian swallowtail butterfly</name>
    <dbReference type="NCBI Taxonomy" id="66420"/>
    <lineage>
        <taxon>Eukaryota</taxon>
        <taxon>Metazoa</taxon>
        <taxon>Ecdysozoa</taxon>
        <taxon>Arthropoda</taxon>
        <taxon>Hexapoda</taxon>
        <taxon>Insecta</taxon>
        <taxon>Pterygota</taxon>
        <taxon>Neoptera</taxon>
        <taxon>Endopterygota</taxon>
        <taxon>Lepidoptera</taxon>
        <taxon>Glossata</taxon>
        <taxon>Ditrysia</taxon>
        <taxon>Papilionoidea</taxon>
        <taxon>Papilionidae</taxon>
        <taxon>Papilioninae</taxon>
        <taxon>Papilio</taxon>
    </lineage>
</organism>
<reference evidence="1 2" key="1">
    <citation type="journal article" date="2015" name="Nat. Commun.">
        <title>Outbred genome sequencing and CRISPR/Cas9 gene editing in butterflies.</title>
        <authorList>
            <person name="Li X."/>
            <person name="Fan D."/>
            <person name="Zhang W."/>
            <person name="Liu G."/>
            <person name="Zhang L."/>
            <person name="Zhao L."/>
            <person name="Fang X."/>
            <person name="Chen L."/>
            <person name="Dong Y."/>
            <person name="Chen Y."/>
            <person name="Ding Y."/>
            <person name="Zhao R."/>
            <person name="Feng M."/>
            <person name="Zhu Y."/>
            <person name="Feng Y."/>
            <person name="Jiang X."/>
            <person name="Zhu D."/>
            <person name="Xiang H."/>
            <person name="Feng X."/>
            <person name="Li S."/>
            <person name="Wang J."/>
            <person name="Zhang G."/>
            <person name="Kronforst M.R."/>
            <person name="Wang W."/>
        </authorList>
    </citation>
    <scope>NUCLEOTIDE SEQUENCE [LARGE SCALE GENOMIC DNA]</scope>
    <source>
        <strain evidence="1">Ya'a_city_454_Px</strain>
        <tissue evidence="1">Whole body</tissue>
    </source>
</reference>
<dbReference type="AlphaFoldDB" id="A0A194PQE9"/>
<proteinExistence type="predicted"/>